<dbReference type="GO" id="GO:0005524">
    <property type="term" value="F:ATP binding"/>
    <property type="evidence" value="ECO:0007669"/>
    <property type="project" value="UniProtKB-KW"/>
</dbReference>
<dbReference type="InterPro" id="IPR032823">
    <property type="entry name" value="BCA_ABC_TP_C"/>
</dbReference>
<keyword evidence="4" id="KW-0547">Nucleotide-binding</keyword>
<dbReference type="Gene3D" id="3.40.50.300">
    <property type="entry name" value="P-loop containing nucleotide triphosphate hydrolases"/>
    <property type="match status" value="1"/>
</dbReference>
<evidence type="ECO:0000256" key="5">
    <source>
        <dbReference type="ARBA" id="ARBA00022840"/>
    </source>
</evidence>
<sequence>MSISHKHDAAALLRVNGLSVQFGGTRALDAVSFAMKPRTVCGIIGPNGAGKTTLFNCLSRLCNPDTGTIHFAERDITTLAPEGIAAAGIARTFQNVALFDRQTVRANVEAGCYRHVHGGTLSHLFGLRRASDAMGDIRARVGALLDMTRLADIADRLVADLSFGTRKRVELARALAMEPRLLLLDEPAAGLNFEEVGELEAWIRHISRELGIAVLLIEHHMNLVMRVSDQVIGLEFGRVMADGTPHEVANHPEVIRAYLGDHA</sequence>
<dbReference type="PANTHER" id="PTHR45772">
    <property type="entry name" value="CONSERVED COMPONENT OF ABC TRANSPORTER FOR NATURAL AMINO ACIDS-RELATED"/>
    <property type="match status" value="1"/>
</dbReference>
<dbReference type="AlphaFoldDB" id="A0A5P2HDN2"/>
<feature type="domain" description="ABC transporter" evidence="6">
    <location>
        <begin position="13"/>
        <end position="261"/>
    </location>
</feature>
<dbReference type="Pfam" id="PF12399">
    <property type="entry name" value="BCA_ABC_TP_C"/>
    <property type="match status" value="1"/>
</dbReference>
<dbReference type="InterPro" id="IPR003439">
    <property type="entry name" value="ABC_transporter-like_ATP-bd"/>
</dbReference>
<name>A0A5P2HDN2_9BURK</name>
<proteinExistence type="predicted"/>
<evidence type="ECO:0000313" key="7">
    <source>
        <dbReference type="EMBL" id="QET06377.1"/>
    </source>
</evidence>
<dbReference type="FunFam" id="3.40.50.300:FF:000421">
    <property type="entry name" value="Branched-chain amino acid ABC transporter ATP-binding protein"/>
    <property type="match status" value="1"/>
</dbReference>
<keyword evidence="3" id="KW-0997">Cell inner membrane</keyword>
<dbReference type="CDD" id="cd03219">
    <property type="entry name" value="ABC_Mj1267_LivG_branched"/>
    <property type="match status" value="1"/>
</dbReference>
<gene>
    <name evidence="7" type="ORF">FOB72_31310</name>
</gene>
<keyword evidence="5 7" id="KW-0067">ATP-binding</keyword>
<dbReference type="GO" id="GO:0005886">
    <property type="term" value="C:plasma membrane"/>
    <property type="evidence" value="ECO:0007669"/>
    <property type="project" value="TreeGrafter"/>
</dbReference>
<dbReference type="PANTHER" id="PTHR45772:SF1">
    <property type="entry name" value="ABC TRANSPORTER ATP-BINDING PROTEIN"/>
    <property type="match status" value="1"/>
</dbReference>
<keyword evidence="1" id="KW-0813">Transport</keyword>
<dbReference type="PROSITE" id="PS50893">
    <property type="entry name" value="ABC_TRANSPORTER_2"/>
    <property type="match status" value="1"/>
</dbReference>
<dbReference type="InterPro" id="IPR027417">
    <property type="entry name" value="P-loop_NTPase"/>
</dbReference>
<evidence type="ECO:0000313" key="8">
    <source>
        <dbReference type="Proteomes" id="UP000322822"/>
    </source>
</evidence>
<keyword evidence="2" id="KW-1003">Cell membrane</keyword>
<evidence type="ECO:0000256" key="3">
    <source>
        <dbReference type="ARBA" id="ARBA00022519"/>
    </source>
</evidence>
<dbReference type="Pfam" id="PF00005">
    <property type="entry name" value="ABC_tran"/>
    <property type="match status" value="1"/>
</dbReference>
<dbReference type="SMART" id="SM00382">
    <property type="entry name" value="AAA"/>
    <property type="match status" value="1"/>
</dbReference>
<protein>
    <submittedName>
        <fullName evidence="7">ABC transporter ATP-binding protein</fullName>
    </submittedName>
</protein>
<evidence type="ECO:0000256" key="2">
    <source>
        <dbReference type="ARBA" id="ARBA00022475"/>
    </source>
</evidence>
<evidence type="ECO:0000256" key="1">
    <source>
        <dbReference type="ARBA" id="ARBA00022448"/>
    </source>
</evidence>
<accession>A0A5P2HDN2</accession>
<dbReference type="InterPro" id="IPR003593">
    <property type="entry name" value="AAA+_ATPase"/>
</dbReference>
<dbReference type="SUPFAM" id="SSF52540">
    <property type="entry name" value="P-loop containing nucleoside triphosphate hydrolases"/>
    <property type="match status" value="1"/>
</dbReference>
<dbReference type="EMBL" id="CP044067">
    <property type="protein sequence ID" value="QET06377.1"/>
    <property type="molecule type" value="Genomic_DNA"/>
</dbReference>
<dbReference type="GO" id="GO:0016887">
    <property type="term" value="F:ATP hydrolysis activity"/>
    <property type="evidence" value="ECO:0007669"/>
    <property type="project" value="InterPro"/>
</dbReference>
<dbReference type="RefSeq" id="WP_150377095.1">
    <property type="nucleotide sequence ID" value="NZ_CP044067.1"/>
</dbReference>
<evidence type="ECO:0000256" key="4">
    <source>
        <dbReference type="ARBA" id="ARBA00022741"/>
    </source>
</evidence>
<evidence type="ECO:0000259" key="6">
    <source>
        <dbReference type="PROSITE" id="PS50893"/>
    </source>
</evidence>
<dbReference type="InterPro" id="IPR051120">
    <property type="entry name" value="ABC_AA/LPS_Transport"/>
</dbReference>
<keyword evidence="3" id="KW-0472">Membrane</keyword>
<reference evidence="7 8" key="1">
    <citation type="submission" date="2019-09" db="EMBL/GenBank/DDBJ databases">
        <title>FDA dAtabase for Regulatory Grade micrObial Sequences (FDA-ARGOS): Supporting development and validation of Infectious Disease Dx tests.</title>
        <authorList>
            <person name="Sciortino C."/>
            <person name="Tallon L."/>
            <person name="Sadzewicz L."/>
            <person name="Vavikolanu K."/>
            <person name="Mehta A."/>
            <person name="Aluvathingal J."/>
            <person name="Nadendla S."/>
            <person name="Nandy P."/>
            <person name="Geyer C."/>
            <person name="Yan Y."/>
            <person name="Sichtig H."/>
        </authorList>
    </citation>
    <scope>NUCLEOTIDE SEQUENCE [LARGE SCALE GENOMIC DNA]</scope>
    <source>
        <strain evidence="7 8">FDAARGOS_664</strain>
    </source>
</reference>
<organism evidence="7 8">
    <name type="scientific">Cupriavidus pauculus</name>
    <dbReference type="NCBI Taxonomy" id="82633"/>
    <lineage>
        <taxon>Bacteria</taxon>
        <taxon>Pseudomonadati</taxon>
        <taxon>Pseudomonadota</taxon>
        <taxon>Betaproteobacteria</taxon>
        <taxon>Burkholderiales</taxon>
        <taxon>Burkholderiaceae</taxon>
        <taxon>Cupriavidus</taxon>
    </lineage>
</organism>
<dbReference type="OrthoDB" id="5291558at2"/>
<dbReference type="Proteomes" id="UP000322822">
    <property type="component" value="Chromosome 2"/>
</dbReference>